<dbReference type="Proteomes" id="UP000030746">
    <property type="component" value="Unassembled WGS sequence"/>
</dbReference>
<keyword evidence="1" id="KW-1133">Transmembrane helix</keyword>
<dbReference type="EMBL" id="KB201549">
    <property type="protein sequence ID" value="ESO96013.1"/>
    <property type="molecule type" value="Genomic_DNA"/>
</dbReference>
<keyword evidence="3" id="KW-1185">Reference proteome</keyword>
<reference evidence="2 3" key="1">
    <citation type="journal article" date="2013" name="Nature">
        <title>Insights into bilaterian evolution from three spiralian genomes.</title>
        <authorList>
            <person name="Simakov O."/>
            <person name="Marletaz F."/>
            <person name="Cho S.J."/>
            <person name="Edsinger-Gonzales E."/>
            <person name="Havlak P."/>
            <person name="Hellsten U."/>
            <person name="Kuo D.H."/>
            <person name="Larsson T."/>
            <person name="Lv J."/>
            <person name="Arendt D."/>
            <person name="Savage R."/>
            <person name="Osoegawa K."/>
            <person name="de Jong P."/>
            <person name="Grimwood J."/>
            <person name="Chapman J.A."/>
            <person name="Shapiro H."/>
            <person name="Aerts A."/>
            <person name="Otillar R.P."/>
            <person name="Terry A.Y."/>
            <person name="Boore J.L."/>
            <person name="Grigoriev I.V."/>
            <person name="Lindberg D.R."/>
            <person name="Seaver E.C."/>
            <person name="Weisblat D.A."/>
            <person name="Putnam N.H."/>
            <person name="Rokhsar D.S."/>
        </authorList>
    </citation>
    <scope>NUCLEOTIDE SEQUENCE [LARGE SCALE GENOMIC DNA]</scope>
</reference>
<dbReference type="GeneID" id="20231304"/>
<name>V3ZWW4_LOTGI</name>
<dbReference type="HOGENOM" id="CLU_2596948_0_0_1"/>
<dbReference type="RefSeq" id="XP_009053134.1">
    <property type="nucleotide sequence ID" value="XM_009054886.1"/>
</dbReference>
<proteinExistence type="predicted"/>
<organism evidence="2 3">
    <name type="scientific">Lottia gigantea</name>
    <name type="common">Giant owl limpet</name>
    <dbReference type="NCBI Taxonomy" id="225164"/>
    <lineage>
        <taxon>Eukaryota</taxon>
        <taxon>Metazoa</taxon>
        <taxon>Spiralia</taxon>
        <taxon>Lophotrochozoa</taxon>
        <taxon>Mollusca</taxon>
        <taxon>Gastropoda</taxon>
        <taxon>Patellogastropoda</taxon>
        <taxon>Lottioidea</taxon>
        <taxon>Lottiidae</taxon>
        <taxon>Lottia</taxon>
    </lineage>
</organism>
<sequence>NMELCCVIYFNLFVCLYFQVNTCRRWNCVVLFILICLFMELCCVIYFNLFVCLYFQVNTCRRWNCVVLFILICLFVYIFR</sequence>
<evidence type="ECO:0000313" key="2">
    <source>
        <dbReference type="EMBL" id="ESO96013.1"/>
    </source>
</evidence>
<evidence type="ECO:0000256" key="1">
    <source>
        <dbReference type="SAM" id="Phobius"/>
    </source>
</evidence>
<keyword evidence="1" id="KW-0472">Membrane</keyword>
<feature type="transmembrane region" description="Helical" evidence="1">
    <location>
        <begin position="62"/>
        <end position="79"/>
    </location>
</feature>
<protein>
    <submittedName>
        <fullName evidence="2">Uncharacterized protein</fullName>
    </submittedName>
</protein>
<keyword evidence="1" id="KW-0812">Transmembrane</keyword>
<accession>V3ZWW4</accession>
<dbReference type="KEGG" id="lgi:LOTGIDRAFT_116123"/>
<dbReference type="AlphaFoldDB" id="V3ZWW4"/>
<gene>
    <name evidence="2" type="ORF">LOTGIDRAFT_116123</name>
</gene>
<feature type="non-terminal residue" evidence="2">
    <location>
        <position position="1"/>
    </location>
</feature>
<feature type="transmembrane region" description="Helical" evidence="1">
    <location>
        <begin position="29"/>
        <end position="55"/>
    </location>
</feature>
<evidence type="ECO:0000313" key="3">
    <source>
        <dbReference type="Proteomes" id="UP000030746"/>
    </source>
</evidence>
<dbReference type="CTD" id="20231304"/>